<dbReference type="Gene3D" id="1.10.10.2910">
    <property type="match status" value="1"/>
</dbReference>
<keyword evidence="3" id="KW-1185">Reference proteome</keyword>
<dbReference type="AlphaFoldDB" id="A0A6N7ITZ4"/>
<evidence type="ECO:0000259" key="1">
    <source>
        <dbReference type="Pfam" id="PF06114"/>
    </source>
</evidence>
<protein>
    <submittedName>
        <fullName evidence="2">ImmA/IrrE family metallo-endopeptidase</fullName>
    </submittedName>
</protein>
<evidence type="ECO:0000313" key="3">
    <source>
        <dbReference type="Proteomes" id="UP000441717"/>
    </source>
</evidence>
<dbReference type="OrthoDB" id="9816277at2"/>
<dbReference type="EMBL" id="WHYR01000034">
    <property type="protein sequence ID" value="MQL52989.1"/>
    <property type="molecule type" value="Genomic_DNA"/>
</dbReference>
<comment type="caution">
    <text evidence="2">The sequence shown here is derived from an EMBL/GenBank/DDBJ whole genome shotgun (WGS) entry which is preliminary data.</text>
</comment>
<reference evidence="2 3" key="1">
    <citation type="submission" date="2019-10" db="EMBL/GenBank/DDBJ databases">
        <title>Comparative genomics of sulfur disproportionating microorganisms.</title>
        <authorList>
            <person name="Ward L.M."/>
            <person name="Bertran E."/>
            <person name="Johnston D."/>
        </authorList>
    </citation>
    <scope>NUCLEOTIDE SEQUENCE [LARGE SCALE GENOMIC DNA]</scope>
    <source>
        <strain evidence="2 3">DSM 14055</strain>
    </source>
</reference>
<sequence length="160" mass="18489">MSRFVRRRAKAVLIKADLAQYGVRVIPVLNPYDSSTIAGPYRLARAMGIDVDEFPFRRIKGLILEIAGRVTIVLNSNLPEWLKRFVLAHELGHRQMSPRGMGYFFLAEHTLMEPRVEYEANRYAVELLTWGDEPEVNETLEQFAARVGLPVEMIRYKIIR</sequence>
<dbReference type="InterPro" id="IPR010359">
    <property type="entry name" value="IrrE_HExxH"/>
</dbReference>
<dbReference type="Pfam" id="PF06114">
    <property type="entry name" value="Peptidase_M78"/>
    <property type="match status" value="1"/>
</dbReference>
<evidence type="ECO:0000313" key="2">
    <source>
        <dbReference type="EMBL" id="MQL52989.1"/>
    </source>
</evidence>
<accession>A0A6N7ITZ4</accession>
<proteinExistence type="predicted"/>
<feature type="domain" description="IrrE N-terminal-like" evidence="1">
    <location>
        <begin position="46"/>
        <end position="157"/>
    </location>
</feature>
<gene>
    <name evidence="2" type="ORF">GFC01_12105</name>
</gene>
<name>A0A6N7ITZ4_9FIRM</name>
<organism evidence="2 3">
    <name type="scientific">Desulfofundulus thermobenzoicus</name>
    <dbReference type="NCBI Taxonomy" id="29376"/>
    <lineage>
        <taxon>Bacteria</taxon>
        <taxon>Bacillati</taxon>
        <taxon>Bacillota</taxon>
        <taxon>Clostridia</taxon>
        <taxon>Eubacteriales</taxon>
        <taxon>Peptococcaceae</taxon>
        <taxon>Desulfofundulus</taxon>
    </lineage>
</organism>
<dbReference type="Proteomes" id="UP000441717">
    <property type="component" value="Unassembled WGS sequence"/>
</dbReference>